<dbReference type="PROSITE" id="PS51011">
    <property type="entry name" value="ARID"/>
    <property type="match status" value="1"/>
</dbReference>
<dbReference type="GeneID" id="123411915"/>
<evidence type="ECO:0000256" key="5">
    <source>
        <dbReference type="PROSITE-ProRule" id="PRU00285"/>
    </source>
</evidence>
<evidence type="ECO:0000256" key="3">
    <source>
        <dbReference type="ARBA" id="ARBA00023163"/>
    </source>
</evidence>
<reference evidence="8" key="3">
    <citation type="submission" date="2022-01" db="UniProtKB">
        <authorList>
            <consortium name="EnsemblPlants"/>
        </authorList>
    </citation>
    <scope>IDENTIFICATION</scope>
    <source>
        <strain evidence="8">subsp. vulgare</strain>
    </source>
</reference>
<dbReference type="PANTHER" id="PTHR15348:SF0">
    <property type="entry name" value="PROTEIN DEAD RINGER"/>
    <property type="match status" value="1"/>
</dbReference>
<evidence type="ECO:0000313" key="8">
    <source>
        <dbReference type="EnsemblPlants" id="HORVU.MOREX.r3.7HG0726280.1"/>
    </source>
</evidence>
<name>A0A8I6YFN7_HORVV</name>
<keyword evidence="2" id="KW-0238">DNA-binding</keyword>
<evidence type="ECO:0000256" key="4">
    <source>
        <dbReference type="ARBA" id="ARBA00023242"/>
    </source>
</evidence>
<dbReference type="SMART" id="SM01014">
    <property type="entry name" value="ARID"/>
    <property type="match status" value="1"/>
</dbReference>
<dbReference type="CDD" id="cd16100">
    <property type="entry name" value="ARID"/>
    <property type="match status" value="1"/>
</dbReference>
<feature type="domain" description="SHSP" evidence="6">
    <location>
        <begin position="364"/>
        <end position="460"/>
    </location>
</feature>
<evidence type="ECO:0000259" key="7">
    <source>
        <dbReference type="PROSITE" id="PS51011"/>
    </source>
</evidence>
<dbReference type="Gramene" id="HORVU.MOREX.r3.7HG0726280.1">
    <property type="protein sequence ID" value="HORVU.MOREX.r3.7HG0726280.1"/>
    <property type="gene ID" value="HORVU.MOREX.r3.7HG0726280"/>
</dbReference>
<dbReference type="Gene3D" id="1.10.150.60">
    <property type="entry name" value="ARID DNA-binding domain"/>
    <property type="match status" value="1"/>
</dbReference>
<dbReference type="GO" id="GO:0003677">
    <property type="term" value="F:DNA binding"/>
    <property type="evidence" value="ECO:0000318"/>
    <property type="project" value="GO_Central"/>
</dbReference>
<dbReference type="AlphaFoldDB" id="A0A8I6YFN7"/>
<reference evidence="8" key="2">
    <citation type="submission" date="2020-10" db="EMBL/GenBank/DDBJ databases">
        <authorList>
            <person name="Scholz U."/>
            <person name="Mascher M."/>
            <person name="Fiebig A."/>
        </authorList>
    </citation>
    <scope>NUCLEOTIDE SEQUENCE [LARGE SCALE GENOMIC DNA]</scope>
    <source>
        <strain evidence="8">cv. Morex</strain>
    </source>
</reference>
<keyword evidence="1" id="KW-0805">Transcription regulation</keyword>
<keyword evidence="9" id="KW-1185">Reference proteome</keyword>
<evidence type="ECO:0008006" key="10">
    <source>
        <dbReference type="Google" id="ProtNLM"/>
    </source>
</evidence>
<dbReference type="FunFam" id="1.10.150.60:FF:000018">
    <property type="entry name" value="AT-rich interactive domain-containing protein 3"/>
    <property type="match status" value="1"/>
</dbReference>
<keyword evidence="3" id="KW-0804">Transcription</keyword>
<sequence>MDLNRTIWQFEGDDAPLVQVEHKANTTTDLPVGNSVGIEEGKSIMVGSGLGERVCSINCIQIPGNTKVIDVDTGGVDKKDDLMVHSQDKTSFVSLHNKGFTYSRRDKYTSTEVQKLENKDINSKLESEDGISLEERSNIFCDMKKDMNDENHLQPALVRKDEGQSALLKISNNSLMFGNTHSDEDSGTEEEQDNFFNELEKFHKDNSIEFRPPKFYGKGLNYLKLWRKVKKLGGYSKVSSKRMWRQVGESFKPPKTCTTVSWSFRNFYEKVLLKYEKPNNETCRFKDIPSTLTKQNASRKEMSETSVLGRVKRESATLAMQRWSPQKSMRNVSQKRKTVPTIEDDKDVQRGVDNTQSKPTIIDMGSRADWVKINVFITKYHFQVYALVPGLLHEELLVLSDPIGRLIINGDPRQLDNPWGLTRFHKVIQLPSRINPEKTLTKLSEYGKLYVCGEFEKSSS</sequence>
<proteinExistence type="inferred from homology"/>
<dbReference type="GO" id="GO:0006357">
    <property type="term" value="P:regulation of transcription by RNA polymerase II"/>
    <property type="evidence" value="ECO:0000318"/>
    <property type="project" value="GO_Central"/>
</dbReference>
<dbReference type="OrthoDB" id="338531at2759"/>
<dbReference type="Pfam" id="PF01388">
    <property type="entry name" value="ARID"/>
    <property type="match status" value="1"/>
</dbReference>
<dbReference type="InterPro" id="IPR045147">
    <property type="entry name" value="ARI3A/B/C"/>
</dbReference>
<dbReference type="EnsemblPlants" id="HORVU.MOREX.r3.7HG0726280.1">
    <property type="protein sequence ID" value="HORVU.MOREX.r3.7HG0726280.1"/>
    <property type="gene ID" value="HORVU.MOREX.r3.7HG0726280"/>
</dbReference>
<dbReference type="Proteomes" id="UP000011116">
    <property type="component" value="Chromosome 7H"/>
</dbReference>
<organism evidence="8 9">
    <name type="scientific">Hordeum vulgare subsp. vulgare</name>
    <name type="common">Domesticated barley</name>
    <dbReference type="NCBI Taxonomy" id="112509"/>
    <lineage>
        <taxon>Eukaryota</taxon>
        <taxon>Viridiplantae</taxon>
        <taxon>Streptophyta</taxon>
        <taxon>Embryophyta</taxon>
        <taxon>Tracheophyta</taxon>
        <taxon>Spermatophyta</taxon>
        <taxon>Magnoliopsida</taxon>
        <taxon>Liliopsida</taxon>
        <taxon>Poales</taxon>
        <taxon>Poaceae</taxon>
        <taxon>BOP clade</taxon>
        <taxon>Pooideae</taxon>
        <taxon>Triticodae</taxon>
        <taxon>Triticeae</taxon>
        <taxon>Hordeinae</taxon>
        <taxon>Hordeum</taxon>
    </lineage>
</organism>
<gene>
    <name evidence="8" type="primary">LOC123411915</name>
</gene>
<comment type="similarity">
    <text evidence="5">Belongs to the small heat shock protein (HSP20) family.</text>
</comment>
<keyword evidence="4" id="KW-0539">Nucleus</keyword>
<evidence type="ECO:0000256" key="1">
    <source>
        <dbReference type="ARBA" id="ARBA00023015"/>
    </source>
</evidence>
<dbReference type="PROSITE" id="PS01031">
    <property type="entry name" value="SHSP"/>
    <property type="match status" value="1"/>
</dbReference>
<dbReference type="SUPFAM" id="SSF46774">
    <property type="entry name" value="ARID-like"/>
    <property type="match status" value="1"/>
</dbReference>
<evidence type="ECO:0000259" key="6">
    <source>
        <dbReference type="PROSITE" id="PS01031"/>
    </source>
</evidence>
<dbReference type="InterPro" id="IPR036431">
    <property type="entry name" value="ARID_dom_sf"/>
</dbReference>
<dbReference type="RefSeq" id="XP_044960805.1">
    <property type="nucleotide sequence ID" value="XM_045104870.1"/>
</dbReference>
<dbReference type="PANTHER" id="PTHR15348">
    <property type="entry name" value="AT-RICH INTERACTIVE DOMAIN-CONTAINING PROTEIN ARID DOMAIN- CONTAINING PROTEIN DEAD RINGER PROTEIN B-CELL REGULATOR OF IGH TRANSCRIPTION BRIGHT"/>
    <property type="match status" value="1"/>
</dbReference>
<dbReference type="KEGG" id="hvg:123411915"/>
<accession>A0A8I6YFN7</accession>
<reference evidence="9" key="1">
    <citation type="journal article" date="2012" name="Nature">
        <title>A physical, genetic and functional sequence assembly of the barley genome.</title>
        <authorList>
            <consortium name="The International Barley Genome Sequencing Consortium"/>
            <person name="Mayer K.F."/>
            <person name="Waugh R."/>
            <person name="Brown J.W."/>
            <person name="Schulman A."/>
            <person name="Langridge P."/>
            <person name="Platzer M."/>
            <person name="Fincher G.B."/>
            <person name="Muehlbauer G.J."/>
            <person name="Sato K."/>
            <person name="Close T.J."/>
            <person name="Wise R.P."/>
            <person name="Stein N."/>
        </authorList>
    </citation>
    <scope>NUCLEOTIDE SEQUENCE [LARGE SCALE GENOMIC DNA]</scope>
    <source>
        <strain evidence="9">cv. Morex</strain>
    </source>
</reference>
<dbReference type="InterPro" id="IPR002068">
    <property type="entry name" value="A-crystallin/Hsp20_dom"/>
</dbReference>
<feature type="domain" description="ARID" evidence="7">
    <location>
        <begin position="189"/>
        <end position="280"/>
    </location>
</feature>
<dbReference type="Gramene" id="HORVU.MOREX.r2.7HG0602360.1">
    <property type="protein sequence ID" value="HORVU.MOREX.r2.7HG0602360.1"/>
    <property type="gene ID" value="HORVU.MOREX.r2.7HG0602360"/>
</dbReference>
<dbReference type="SMR" id="A0A8I6YFN7"/>
<dbReference type="InterPro" id="IPR001606">
    <property type="entry name" value="ARID_dom"/>
</dbReference>
<dbReference type="SMART" id="SM00501">
    <property type="entry name" value="BRIGHT"/>
    <property type="match status" value="1"/>
</dbReference>
<protein>
    <recommendedName>
        <fullName evidence="10">ARID domain-containing protein</fullName>
    </recommendedName>
</protein>
<dbReference type="GO" id="GO:0005634">
    <property type="term" value="C:nucleus"/>
    <property type="evidence" value="ECO:0000318"/>
    <property type="project" value="GO_Central"/>
</dbReference>
<evidence type="ECO:0000256" key="2">
    <source>
        <dbReference type="ARBA" id="ARBA00023125"/>
    </source>
</evidence>
<evidence type="ECO:0000313" key="9">
    <source>
        <dbReference type="Proteomes" id="UP000011116"/>
    </source>
</evidence>